<evidence type="ECO:0000256" key="8">
    <source>
        <dbReference type="PIRSR" id="PIRSR608901-2"/>
    </source>
</evidence>
<dbReference type="Pfam" id="PF05875">
    <property type="entry name" value="Ceramidase"/>
    <property type="match status" value="1"/>
</dbReference>
<dbReference type="GO" id="GO:0016020">
    <property type="term" value="C:membrane"/>
    <property type="evidence" value="ECO:0007669"/>
    <property type="project" value="UniProtKB-SubCell"/>
</dbReference>
<feature type="binding site" evidence="7">
    <location>
        <position position="15"/>
    </location>
    <ligand>
        <name>Ca(2+)</name>
        <dbReference type="ChEBI" id="CHEBI:29108"/>
    </ligand>
</feature>
<dbReference type="PANTHER" id="PTHR46139:SF3">
    <property type="entry name" value="ALKALINE CERAMIDASE"/>
    <property type="match status" value="1"/>
</dbReference>
<dbReference type="WBParaSite" id="mrna-Wban_09455">
    <property type="protein sequence ID" value="mrna-Wban_09455"/>
    <property type="gene ID" value="Wban_09455"/>
</dbReference>
<evidence type="ECO:0000256" key="7">
    <source>
        <dbReference type="PIRSR" id="PIRSR608901-1"/>
    </source>
</evidence>
<comment type="cofactor">
    <cofactor evidence="8">
        <name>Zn(2+)</name>
        <dbReference type="ChEBI" id="CHEBI:29105"/>
    </cofactor>
</comment>
<dbReference type="GO" id="GO:0016811">
    <property type="term" value="F:hydrolase activity, acting on carbon-nitrogen (but not peptide) bonds, in linear amides"/>
    <property type="evidence" value="ECO:0007669"/>
    <property type="project" value="InterPro"/>
</dbReference>
<keyword evidence="4 9" id="KW-0378">Hydrolase</keyword>
<evidence type="ECO:0000256" key="4">
    <source>
        <dbReference type="ARBA" id="ARBA00022801"/>
    </source>
</evidence>
<evidence type="ECO:0000256" key="3">
    <source>
        <dbReference type="ARBA" id="ARBA00022692"/>
    </source>
</evidence>
<dbReference type="InterPro" id="IPR008901">
    <property type="entry name" value="ACER"/>
</dbReference>
<feature type="transmembrane region" description="Helical" evidence="9">
    <location>
        <begin position="244"/>
        <end position="267"/>
    </location>
</feature>
<evidence type="ECO:0000313" key="10">
    <source>
        <dbReference type="Proteomes" id="UP000093561"/>
    </source>
</evidence>
<keyword evidence="6 9" id="KW-0472">Membrane</keyword>
<evidence type="ECO:0000313" key="11">
    <source>
        <dbReference type="WBParaSite" id="mrna-Wban_09455"/>
    </source>
</evidence>
<keyword evidence="8" id="KW-0862">Zinc</keyword>
<keyword evidence="3 9" id="KW-0812">Transmembrane</keyword>
<feature type="transmembrane region" description="Helical" evidence="9">
    <location>
        <begin position="31"/>
        <end position="51"/>
    </location>
</feature>
<protein>
    <recommendedName>
        <fullName evidence="9">Alkaline ceramidase</fullName>
        <ecNumber evidence="9">3.5.1.-</ecNumber>
    </recommendedName>
</protein>
<dbReference type="GO" id="GO:0046872">
    <property type="term" value="F:metal ion binding"/>
    <property type="evidence" value="ECO:0007669"/>
    <property type="project" value="UniProtKB-KW"/>
</dbReference>
<keyword evidence="7" id="KW-0479">Metal-binding</keyword>
<dbReference type="GO" id="GO:0046514">
    <property type="term" value="P:ceramide catabolic process"/>
    <property type="evidence" value="ECO:0007669"/>
    <property type="project" value="TreeGrafter"/>
</dbReference>
<feature type="binding site" evidence="8">
    <location>
        <position position="80"/>
    </location>
    <ligand>
        <name>Zn(2+)</name>
        <dbReference type="ChEBI" id="CHEBI:29105"/>
        <note>catalytic</note>
    </ligand>
</feature>
<keyword evidence="9" id="KW-0443">Lipid metabolism</keyword>
<reference evidence="10" key="2">
    <citation type="journal article" date="2016" name="Mol. Ecol.">
        <title>Population genomics of the filarial nematode parasite Wuchereria bancrofti from mosquitoes.</title>
        <authorList>
            <person name="Small S.T."/>
            <person name="Reimer L.J."/>
            <person name="Tisch D.J."/>
            <person name="King C.L."/>
            <person name="Christensen B.M."/>
            <person name="Siba P.M."/>
            <person name="Kazura J.W."/>
            <person name="Serre D."/>
            <person name="Zimmerman P.A."/>
        </authorList>
    </citation>
    <scope>NUCLEOTIDE SEQUENCE</scope>
    <source>
        <strain evidence="10">pt0022</strain>
    </source>
</reference>
<evidence type="ECO:0000256" key="6">
    <source>
        <dbReference type="ARBA" id="ARBA00023136"/>
    </source>
</evidence>
<evidence type="ECO:0000256" key="2">
    <source>
        <dbReference type="ARBA" id="ARBA00009780"/>
    </source>
</evidence>
<organism evidence="10 11">
    <name type="scientific">Wuchereria bancrofti</name>
    <dbReference type="NCBI Taxonomy" id="6293"/>
    <lineage>
        <taxon>Eukaryota</taxon>
        <taxon>Metazoa</taxon>
        <taxon>Ecdysozoa</taxon>
        <taxon>Nematoda</taxon>
        <taxon>Chromadorea</taxon>
        <taxon>Rhabditida</taxon>
        <taxon>Spirurina</taxon>
        <taxon>Spiruromorpha</taxon>
        <taxon>Filarioidea</taxon>
        <taxon>Onchocercidae</taxon>
        <taxon>Wuchereria</taxon>
    </lineage>
</organism>
<evidence type="ECO:0000256" key="1">
    <source>
        <dbReference type="ARBA" id="ARBA00004141"/>
    </source>
</evidence>
<comment type="function">
    <text evidence="9">Hydrolyzes the sphingolipid ceramide into sphingosine and free fatty acid.</text>
</comment>
<feature type="binding site" evidence="7">
    <location>
        <position position="17"/>
    </location>
    <ligand>
        <name>Ca(2+)</name>
        <dbReference type="ChEBI" id="CHEBI:29108"/>
    </ligand>
</feature>
<feature type="binding site" evidence="8">
    <location>
        <position position="246"/>
    </location>
    <ligand>
        <name>Zn(2+)</name>
        <dbReference type="ChEBI" id="CHEBI:29105"/>
        <note>catalytic</note>
    </ligand>
</feature>
<reference evidence="11" key="3">
    <citation type="submission" date="2024-02" db="UniProtKB">
        <authorList>
            <consortium name="WormBaseParasite"/>
        </authorList>
    </citation>
    <scope>IDENTIFICATION</scope>
    <source>
        <strain evidence="11">pt0022</strain>
    </source>
</reference>
<feature type="binding site" evidence="8">
    <location>
        <position position="250"/>
    </location>
    <ligand>
        <name>Zn(2+)</name>
        <dbReference type="ChEBI" id="CHEBI:29105"/>
        <note>catalytic</note>
    </ligand>
</feature>
<dbReference type="AlphaFoldDB" id="A0AAF5Q354"/>
<proteinExistence type="inferred from homology"/>
<comment type="subcellular location">
    <subcellularLocation>
        <location evidence="1">Membrane</location>
        <topology evidence="1">Multi-pass membrane protein</topology>
    </subcellularLocation>
</comment>
<accession>A0AAF5Q354</accession>
<feature type="transmembrane region" description="Helical" evidence="9">
    <location>
        <begin position="58"/>
        <end position="81"/>
    </location>
</feature>
<evidence type="ECO:0000256" key="9">
    <source>
        <dbReference type="RuleBase" id="RU364079"/>
    </source>
</evidence>
<name>A0AAF5Q354_WUCBA</name>
<dbReference type="EC" id="3.5.1.-" evidence="9"/>
<keyword evidence="7" id="KW-0106">Calcium</keyword>
<sequence>MRLDRWFDYESGYAWCESAYKYQTVSVVAEFANTVTNLPLIMLPLLNVLLIKPYIETVNWIVIMPHILLTVNGIASTYYHATLNLFDKFYFTYYLSSLINKMKLRTGQLIDEISILWLLMMCLAAYFPVFSFYPQQYHKYIGRVRCAIAVITMVVSTFCFVKPSLNALVLMLWSIPSIAIIRHEAANAGIPEIISSPRKISVLWTAASICWVSDRVFCDFWLFLESNYLICLNNTTITISGTPYFHALFHLLSSLAAYNVFIMFSLIDICRRSDKHRYRYRIKHFPEKGLIRLPYIVLNLDCKYL</sequence>
<feature type="binding site" evidence="7">
    <location>
        <position position="30"/>
    </location>
    <ligand>
        <name>Ca(2+)</name>
        <dbReference type="ChEBI" id="CHEBI:29108"/>
    </ligand>
</feature>
<comment type="caution">
    <text evidence="9">Lacks conserved residue(s) required for the propagation of feature annotation.</text>
</comment>
<keyword evidence="5 9" id="KW-1133">Transmembrane helix</keyword>
<evidence type="ECO:0000256" key="5">
    <source>
        <dbReference type="ARBA" id="ARBA00022989"/>
    </source>
</evidence>
<dbReference type="PANTHER" id="PTHR46139">
    <property type="entry name" value="ALKALINE CERAMIDASE"/>
    <property type="match status" value="1"/>
</dbReference>
<feature type="transmembrane region" description="Helical" evidence="9">
    <location>
        <begin position="113"/>
        <end position="133"/>
    </location>
</feature>
<feature type="transmembrane region" description="Helical" evidence="9">
    <location>
        <begin position="140"/>
        <end position="158"/>
    </location>
</feature>
<reference evidence="10" key="1">
    <citation type="submission" date="2015-03" db="EMBL/GenBank/DDBJ databases">
        <title>Wuchereria bancrofti Genome Sequencing Papua New Guinea Strain.</title>
        <authorList>
            <person name="Small S.T."/>
            <person name="Serre D."/>
            <person name="Zimmerman P.A."/>
        </authorList>
    </citation>
    <scope>NUCLEOTIDE SEQUENCE [LARGE SCALE GENOMIC DNA]</scope>
    <source>
        <strain evidence="10">pt0022</strain>
    </source>
</reference>
<dbReference type="Proteomes" id="UP000093561">
    <property type="component" value="Unassembled WGS sequence"/>
</dbReference>
<comment type="similarity">
    <text evidence="2 9">Belongs to the alkaline ceramidase family.</text>
</comment>